<dbReference type="EMBL" id="LANI01000005">
    <property type="protein sequence ID" value="KKJ77159.1"/>
    <property type="molecule type" value="Genomic_DNA"/>
</dbReference>
<dbReference type="GO" id="GO:0005524">
    <property type="term" value="F:ATP binding"/>
    <property type="evidence" value="ECO:0007669"/>
    <property type="project" value="UniProtKB-KW"/>
</dbReference>
<dbReference type="OrthoDB" id="9767663at2"/>
<keyword evidence="2" id="KW-0813">Transport</keyword>
<keyword evidence="9" id="KW-1185">Reference proteome</keyword>
<dbReference type="PROSITE" id="PS50893">
    <property type="entry name" value="ABC_TRANSPORTER_2"/>
    <property type="match status" value="1"/>
</dbReference>
<evidence type="ECO:0000256" key="3">
    <source>
        <dbReference type="ARBA" id="ARBA00022475"/>
    </source>
</evidence>
<dbReference type="SUPFAM" id="SSF50331">
    <property type="entry name" value="MOP-like"/>
    <property type="match status" value="1"/>
</dbReference>
<evidence type="ECO:0000256" key="4">
    <source>
        <dbReference type="ARBA" id="ARBA00022741"/>
    </source>
</evidence>
<evidence type="ECO:0000256" key="5">
    <source>
        <dbReference type="ARBA" id="ARBA00022840"/>
    </source>
</evidence>
<organism evidence="8 9">
    <name type="scientific">Kiloniella litopenaei</name>
    <dbReference type="NCBI Taxonomy" id="1549748"/>
    <lineage>
        <taxon>Bacteria</taxon>
        <taxon>Pseudomonadati</taxon>
        <taxon>Pseudomonadota</taxon>
        <taxon>Alphaproteobacteria</taxon>
        <taxon>Rhodospirillales</taxon>
        <taxon>Kiloniellaceae</taxon>
        <taxon>Kiloniella</taxon>
    </lineage>
</organism>
<dbReference type="PANTHER" id="PTHR43875:SF14">
    <property type="entry name" value="ABC TRANSPORTER ATP-BINDING PROTEIN"/>
    <property type="match status" value="1"/>
</dbReference>
<keyword evidence="4" id="KW-0547">Nucleotide-binding</keyword>
<evidence type="ECO:0000256" key="2">
    <source>
        <dbReference type="ARBA" id="ARBA00022448"/>
    </source>
</evidence>
<proteinExistence type="inferred from homology"/>
<dbReference type="AlphaFoldDB" id="A0A0M2R9P2"/>
<dbReference type="PANTHER" id="PTHR43875">
    <property type="entry name" value="MALTODEXTRIN IMPORT ATP-BINDING PROTEIN MSMX"/>
    <property type="match status" value="1"/>
</dbReference>
<dbReference type="Gene3D" id="3.40.50.300">
    <property type="entry name" value="P-loop containing nucleotide triphosphate hydrolases"/>
    <property type="match status" value="1"/>
</dbReference>
<evidence type="ECO:0000256" key="1">
    <source>
        <dbReference type="ARBA" id="ARBA00005417"/>
    </source>
</evidence>
<evidence type="ECO:0000259" key="7">
    <source>
        <dbReference type="PROSITE" id="PS50893"/>
    </source>
</evidence>
<dbReference type="CDD" id="cd03259">
    <property type="entry name" value="ABC_Carb_Solutes_like"/>
    <property type="match status" value="1"/>
</dbReference>
<dbReference type="InterPro" id="IPR003593">
    <property type="entry name" value="AAA+_ATPase"/>
</dbReference>
<dbReference type="RefSeq" id="WP_046505759.1">
    <property type="nucleotide sequence ID" value="NZ_LANI01000005.1"/>
</dbReference>
<dbReference type="InterPro" id="IPR012340">
    <property type="entry name" value="NA-bd_OB-fold"/>
</dbReference>
<dbReference type="InterPro" id="IPR027417">
    <property type="entry name" value="P-loop_NTPase"/>
</dbReference>
<dbReference type="SUPFAM" id="SSF52540">
    <property type="entry name" value="P-loop containing nucleoside triphosphate hydrolases"/>
    <property type="match status" value="1"/>
</dbReference>
<evidence type="ECO:0000313" key="9">
    <source>
        <dbReference type="Proteomes" id="UP000034491"/>
    </source>
</evidence>
<dbReference type="STRING" id="1549748.WH95_08820"/>
<sequence>MAKIELNGLAHSYMPHIQEPQDFALKELNHVWEDGGAYALLGPSGCGKTTLLNIISGLLKPTHGEILFDGEAVTNKATEDRNIAQVFQFPVVYDTMTVYDNLAFPLRNRGVGASEVDGRVREIAELLEMSDSLKRKASGLTADAKQKISLGRGLVRADVSAILFDEPLTVIDPHLKWQLRSQLKHLHKRFNYTMVYVTHDQTEALTFADKVVVMYDGAVVQMGTPEELFERPKHTFVGYFIGSPGMNVVPCHVDGKQAMVADHAFAMEQGLSNIPEGASLEVGIRPEFLSLSREGSGPTVSIQKVEDLGRFKVASVRLEDHEFKVMVNEEDEVPTDGARLVVDPTHVNLYANSHLVEEA</sequence>
<keyword evidence="3" id="KW-1003">Cell membrane</keyword>
<name>A0A0M2R9P2_9PROT</name>
<evidence type="ECO:0000313" key="8">
    <source>
        <dbReference type="EMBL" id="KKJ77159.1"/>
    </source>
</evidence>
<dbReference type="InterPro" id="IPR047641">
    <property type="entry name" value="ABC_transpr_MalK/UgpC-like"/>
</dbReference>
<dbReference type="GO" id="GO:0055052">
    <property type="term" value="C:ATP-binding cassette (ABC) transporter complex, substrate-binding subunit-containing"/>
    <property type="evidence" value="ECO:0007669"/>
    <property type="project" value="TreeGrafter"/>
</dbReference>
<keyword evidence="5 8" id="KW-0067">ATP-binding</keyword>
<accession>A0A0M2R9P2</accession>
<dbReference type="PATRIC" id="fig|1549748.8.peg.3781"/>
<reference evidence="8 9" key="1">
    <citation type="submission" date="2015-03" db="EMBL/GenBank/DDBJ databases">
        <title>Genome sequence of Kiloniella sp. P1-1, isolated from the gut microflora of Pacific white shrimp, Penaeus vannamei.</title>
        <authorList>
            <person name="Shao Z."/>
            <person name="Wang L."/>
            <person name="Li X."/>
        </authorList>
    </citation>
    <scope>NUCLEOTIDE SEQUENCE [LARGE SCALE GENOMIC DNA]</scope>
    <source>
        <strain evidence="8 9">P1-1</strain>
    </source>
</reference>
<dbReference type="Proteomes" id="UP000034491">
    <property type="component" value="Unassembled WGS sequence"/>
</dbReference>
<evidence type="ECO:0000256" key="6">
    <source>
        <dbReference type="ARBA" id="ARBA00023136"/>
    </source>
</evidence>
<dbReference type="Gene3D" id="2.40.50.100">
    <property type="match status" value="1"/>
</dbReference>
<dbReference type="GO" id="GO:0015408">
    <property type="term" value="F:ABC-type ferric iron transporter activity"/>
    <property type="evidence" value="ECO:0007669"/>
    <property type="project" value="InterPro"/>
</dbReference>
<dbReference type="InterPro" id="IPR015853">
    <property type="entry name" value="ABC_transpr_FbpC"/>
</dbReference>
<dbReference type="InterPro" id="IPR003439">
    <property type="entry name" value="ABC_transporter-like_ATP-bd"/>
</dbReference>
<comment type="similarity">
    <text evidence="1">Belongs to the ABC transporter superfamily.</text>
</comment>
<gene>
    <name evidence="8" type="ORF">WH95_08820</name>
</gene>
<dbReference type="InterPro" id="IPR008995">
    <property type="entry name" value="Mo/tungstate-bd_C_term_dom"/>
</dbReference>
<dbReference type="Gene3D" id="2.40.50.140">
    <property type="entry name" value="Nucleic acid-binding proteins"/>
    <property type="match status" value="1"/>
</dbReference>
<dbReference type="SMART" id="SM00382">
    <property type="entry name" value="AAA"/>
    <property type="match status" value="1"/>
</dbReference>
<feature type="domain" description="ABC transporter" evidence="7">
    <location>
        <begin position="4"/>
        <end position="241"/>
    </location>
</feature>
<comment type="caution">
    <text evidence="8">The sequence shown here is derived from an EMBL/GenBank/DDBJ whole genome shotgun (WGS) entry which is preliminary data.</text>
</comment>
<keyword evidence="6" id="KW-0472">Membrane</keyword>
<dbReference type="GO" id="GO:0016887">
    <property type="term" value="F:ATP hydrolysis activity"/>
    <property type="evidence" value="ECO:0007669"/>
    <property type="project" value="InterPro"/>
</dbReference>
<dbReference type="Pfam" id="PF00005">
    <property type="entry name" value="ABC_tran"/>
    <property type="match status" value="1"/>
</dbReference>
<dbReference type="FunFam" id="3.40.50.300:FF:000042">
    <property type="entry name" value="Maltose/maltodextrin ABC transporter, ATP-binding protein"/>
    <property type="match status" value="1"/>
</dbReference>
<protein>
    <submittedName>
        <fullName evidence="8">ABC transporter ATP-binding protein</fullName>
    </submittedName>
</protein>